<dbReference type="SUPFAM" id="SSF88713">
    <property type="entry name" value="Glycoside hydrolase/deacetylase"/>
    <property type="match status" value="1"/>
</dbReference>
<dbReference type="PROSITE" id="PS51677">
    <property type="entry name" value="NODB"/>
    <property type="match status" value="1"/>
</dbReference>
<dbReference type="Gene3D" id="3.20.20.370">
    <property type="entry name" value="Glycoside hydrolase/deacetylase"/>
    <property type="match status" value="1"/>
</dbReference>
<evidence type="ECO:0000259" key="4">
    <source>
        <dbReference type="PROSITE" id="PS51677"/>
    </source>
</evidence>
<dbReference type="OrthoDB" id="407355at2759"/>
<dbReference type="EMBL" id="CAMKVN010000429">
    <property type="protein sequence ID" value="CAI2167846.1"/>
    <property type="molecule type" value="Genomic_DNA"/>
</dbReference>
<dbReference type="SUPFAM" id="SSF54928">
    <property type="entry name" value="RNA-binding domain, RBD"/>
    <property type="match status" value="1"/>
</dbReference>
<dbReference type="GO" id="GO:0004099">
    <property type="term" value="F:chitin deacetylase activity"/>
    <property type="evidence" value="ECO:0007669"/>
    <property type="project" value="UniProtKB-ARBA"/>
</dbReference>
<dbReference type="GO" id="GO:0003676">
    <property type="term" value="F:nucleic acid binding"/>
    <property type="evidence" value="ECO:0007669"/>
    <property type="project" value="InterPro"/>
</dbReference>
<dbReference type="AlphaFoldDB" id="A0A9W4SFS6"/>
<dbReference type="GO" id="GO:0046872">
    <property type="term" value="F:metal ion binding"/>
    <property type="evidence" value="ECO:0007669"/>
    <property type="project" value="UniProtKB-KW"/>
</dbReference>
<proteinExistence type="predicted"/>
<reference evidence="5" key="1">
    <citation type="submission" date="2022-08" db="EMBL/GenBank/DDBJ databases">
        <authorList>
            <person name="Kallberg Y."/>
            <person name="Tangrot J."/>
            <person name="Rosling A."/>
        </authorList>
    </citation>
    <scope>NUCLEOTIDE SEQUENCE</scope>
    <source>
        <strain evidence="5">Wild A</strain>
    </source>
</reference>
<evidence type="ECO:0000313" key="6">
    <source>
        <dbReference type="Proteomes" id="UP001153678"/>
    </source>
</evidence>
<evidence type="ECO:0000256" key="2">
    <source>
        <dbReference type="ARBA" id="ARBA00022801"/>
    </source>
</evidence>
<dbReference type="Pfam" id="PF01522">
    <property type="entry name" value="Polysacc_deac_1"/>
    <property type="match status" value="1"/>
</dbReference>
<dbReference type="InterPro" id="IPR050248">
    <property type="entry name" value="Polysacc_deacetylase_ArnD"/>
</dbReference>
<sequence length="497" mass="55780">MSTYSTNYNCPECKKLNIKIEEDDRIITSLRKKVIGLQDDLLFAQKEIIELKHELNNSRKSNFVTQSDDDNHENLRTYFSTKQQKNTVNSDRLKLFFGNVVRPITKNILINHVENAFGRVVDYYKDQNSPYAFIYFSDEDGYHAALNQGSILVEGITVLTTNAQLKGKWPEVDKPPPVDATWTSLVDMSKVPKAPLSKGENDCPANDEFCKWSCTQCTRNDSDIVVCPNTSAFTDTLLDYLATKDVKLTFFVIGSRVIENPQILQKAFNAGHLIGVHTWSHSHLTQQSNEEIIAEIKWTEEAIKQAVGVTPKYMRPPFGDCDDRVRGILTQLGYKIVMWDKDTNDYLTGEDKNFKAEWIEGNFTQWVKEPSTTGHISLEHDLYQPSAARASYVVPIVQGAGFLIKPVSVCVDDPKPYVEDVSLTPVAKTPTVETPTVETPAAQVPKEDNPQNDVPTESPVSQNVEQPADTTPSIAISLTNNNNLLLLIFLIVGSFVI</sequence>
<dbReference type="GO" id="GO:0005975">
    <property type="term" value="P:carbohydrate metabolic process"/>
    <property type="evidence" value="ECO:0007669"/>
    <property type="project" value="InterPro"/>
</dbReference>
<dbReference type="Proteomes" id="UP001153678">
    <property type="component" value="Unassembled WGS sequence"/>
</dbReference>
<evidence type="ECO:0000256" key="1">
    <source>
        <dbReference type="ARBA" id="ARBA00022723"/>
    </source>
</evidence>
<feature type="compositionally biased region" description="Polar residues" evidence="3">
    <location>
        <begin position="451"/>
        <end position="467"/>
    </location>
</feature>
<feature type="region of interest" description="Disordered" evidence="3">
    <location>
        <begin position="429"/>
        <end position="467"/>
    </location>
</feature>
<evidence type="ECO:0000256" key="3">
    <source>
        <dbReference type="SAM" id="MobiDB-lite"/>
    </source>
</evidence>
<comment type="caution">
    <text evidence="5">The sequence shown here is derived from an EMBL/GenBank/DDBJ whole genome shotgun (WGS) entry which is preliminary data.</text>
</comment>
<dbReference type="InterPro" id="IPR035979">
    <property type="entry name" value="RBD_domain_sf"/>
</dbReference>
<gene>
    <name evidence="5" type="ORF">FWILDA_LOCUS3285</name>
</gene>
<evidence type="ECO:0000313" key="5">
    <source>
        <dbReference type="EMBL" id="CAI2167846.1"/>
    </source>
</evidence>
<dbReference type="CDD" id="cd00590">
    <property type="entry name" value="RRM_SF"/>
    <property type="match status" value="1"/>
</dbReference>
<keyword evidence="2" id="KW-0378">Hydrolase</keyword>
<keyword evidence="6" id="KW-1185">Reference proteome</keyword>
<dbReference type="PANTHER" id="PTHR10587">
    <property type="entry name" value="GLYCOSYL TRANSFERASE-RELATED"/>
    <property type="match status" value="1"/>
</dbReference>
<dbReference type="InterPro" id="IPR002509">
    <property type="entry name" value="NODB_dom"/>
</dbReference>
<feature type="compositionally biased region" description="Low complexity" evidence="3">
    <location>
        <begin position="429"/>
        <end position="442"/>
    </location>
</feature>
<keyword evidence="1" id="KW-0479">Metal-binding</keyword>
<dbReference type="PANTHER" id="PTHR10587:SF133">
    <property type="entry name" value="CHITIN DEACETYLASE 1-RELATED"/>
    <property type="match status" value="1"/>
</dbReference>
<accession>A0A9W4SFS6</accession>
<dbReference type="GO" id="GO:0009272">
    <property type="term" value="P:fungal-type cell wall biogenesis"/>
    <property type="evidence" value="ECO:0007669"/>
    <property type="project" value="UniProtKB-ARBA"/>
</dbReference>
<feature type="domain" description="NodB homology" evidence="4">
    <location>
        <begin position="218"/>
        <end position="405"/>
    </location>
</feature>
<dbReference type="InterPro" id="IPR011330">
    <property type="entry name" value="Glyco_hydro/deAcase_b/a-brl"/>
</dbReference>
<protein>
    <submittedName>
        <fullName evidence="5">17981_t:CDS:1</fullName>
    </submittedName>
</protein>
<organism evidence="5 6">
    <name type="scientific">Funneliformis geosporum</name>
    <dbReference type="NCBI Taxonomy" id="1117311"/>
    <lineage>
        <taxon>Eukaryota</taxon>
        <taxon>Fungi</taxon>
        <taxon>Fungi incertae sedis</taxon>
        <taxon>Mucoromycota</taxon>
        <taxon>Glomeromycotina</taxon>
        <taxon>Glomeromycetes</taxon>
        <taxon>Glomerales</taxon>
        <taxon>Glomeraceae</taxon>
        <taxon>Funneliformis</taxon>
    </lineage>
</organism>
<name>A0A9W4SFS6_9GLOM</name>
<dbReference type="GO" id="GO:0016020">
    <property type="term" value="C:membrane"/>
    <property type="evidence" value="ECO:0007669"/>
    <property type="project" value="TreeGrafter"/>
</dbReference>